<dbReference type="EMBL" id="JBBPBK010000005">
    <property type="protein sequence ID" value="KAK9284287.1"/>
    <property type="molecule type" value="Genomic_DNA"/>
</dbReference>
<evidence type="ECO:0000256" key="2">
    <source>
        <dbReference type="SAM" id="Phobius"/>
    </source>
</evidence>
<feature type="transmembrane region" description="Helical" evidence="2">
    <location>
        <begin position="165"/>
        <end position="181"/>
    </location>
</feature>
<evidence type="ECO:0000256" key="1">
    <source>
        <dbReference type="ARBA" id="ARBA00004141"/>
    </source>
</evidence>
<comment type="caution">
    <text evidence="4">The sequence shown here is derived from an EMBL/GenBank/DDBJ whole genome shotgun (WGS) entry which is preliminary data.</text>
</comment>
<reference evidence="4 5" key="1">
    <citation type="journal article" date="2024" name="Plant J.">
        <title>Genome sequences and population genomics reveal climatic adaptation and genomic divergence between two closely related sweetgum species.</title>
        <authorList>
            <person name="Xu W.Q."/>
            <person name="Ren C.Q."/>
            <person name="Zhang X.Y."/>
            <person name="Comes H.P."/>
            <person name="Liu X.H."/>
            <person name="Li Y.G."/>
            <person name="Kettle C.J."/>
            <person name="Jalonen R."/>
            <person name="Gaisberger H."/>
            <person name="Ma Y.Z."/>
            <person name="Qiu Y.X."/>
        </authorList>
    </citation>
    <scope>NUCLEOTIDE SEQUENCE [LARGE SCALE GENOMIC DNA]</scope>
    <source>
        <strain evidence="4">Hangzhou</strain>
    </source>
</reference>
<evidence type="ECO:0000313" key="4">
    <source>
        <dbReference type="EMBL" id="KAK9284287.1"/>
    </source>
</evidence>
<keyword evidence="5" id="KW-1185">Reference proteome</keyword>
<feature type="transmembrane region" description="Helical" evidence="2">
    <location>
        <begin position="132"/>
        <end position="153"/>
    </location>
</feature>
<sequence>MELCTIQAISNLPHHRLLVTSSRALVRSKSSLPLSQTSLSRTNPGLHYFTSPFLKATTSKETSTGASQCVGEERDGVITLEDVPSIEKNVNNDIVPPEVPKEESPKDEQMQTFEFLDKLNIKFDSEENTYSTLLYGGGALVAVYLASAVVGAIDTIPVFPKLMEVVGLGYTFWFITRYLLFKENRDELAAKIEEAKKQVLGSSDD</sequence>
<dbReference type="Proteomes" id="UP001415857">
    <property type="component" value="Unassembled WGS sequence"/>
</dbReference>
<protein>
    <recommendedName>
        <fullName evidence="3">Cyanobacterial aminoacyl-tRNA synthetase CAAD domain-containing protein</fullName>
    </recommendedName>
</protein>
<proteinExistence type="predicted"/>
<comment type="subcellular location">
    <subcellularLocation>
        <location evidence="1">Membrane</location>
        <topology evidence="1">Multi-pass membrane protein</topology>
    </subcellularLocation>
</comment>
<dbReference type="AlphaFoldDB" id="A0AAP0WYU4"/>
<dbReference type="Pfam" id="PF14159">
    <property type="entry name" value="CAAD"/>
    <property type="match status" value="1"/>
</dbReference>
<evidence type="ECO:0000313" key="5">
    <source>
        <dbReference type="Proteomes" id="UP001415857"/>
    </source>
</evidence>
<evidence type="ECO:0000259" key="3">
    <source>
        <dbReference type="Pfam" id="PF14159"/>
    </source>
</evidence>
<accession>A0AAP0WYU4</accession>
<feature type="domain" description="Cyanobacterial aminoacyl-tRNA synthetase CAAD" evidence="3">
    <location>
        <begin position="119"/>
        <end position="201"/>
    </location>
</feature>
<dbReference type="GO" id="GO:0009535">
    <property type="term" value="C:chloroplast thylakoid membrane"/>
    <property type="evidence" value="ECO:0007669"/>
    <property type="project" value="TreeGrafter"/>
</dbReference>
<dbReference type="InterPro" id="IPR033344">
    <property type="entry name" value="CURT1"/>
</dbReference>
<dbReference type="PANTHER" id="PTHR33222">
    <property type="match status" value="1"/>
</dbReference>
<keyword evidence="2" id="KW-0472">Membrane</keyword>
<dbReference type="PANTHER" id="PTHR33222:SF2">
    <property type="entry name" value="PROTEIN CURVATURE THYLAKOID 1D, CHLOROPLASTIC"/>
    <property type="match status" value="1"/>
</dbReference>
<gene>
    <name evidence="4" type="ORF">L1049_023457</name>
</gene>
<keyword evidence="2" id="KW-1133">Transmembrane helix</keyword>
<keyword evidence="2" id="KW-0812">Transmembrane</keyword>
<organism evidence="4 5">
    <name type="scientific">Liquidambar formosana</name>
    <name type="common">Formosan gum</name>
    <dbReference type="NCBI Taxonomy" id="63359"/>
    <lineage>
        <taxon>Eukaryota</taxon>
        <taxon>Viridiplantae</taxon>
        <taxon>Streptophyta</taxon>
        <taxon>Embryophyta</taxon>
        <taxon>Tracheophyta</taxon>
        <taxon>Spermatophyta</taxon>
        <taxon>Magnoliopsida</taxon>
        <taxon>eudicotyledons</taxon>
        <taxon>Gunneridae</taxon>
        <taxon>Pentapetalae</taxon>
        <taxon>Saxifragales</taxon>
        <taxon>Altingiaceae</taxon>
        <taxon>Liquidambar</taxon>
    </lineage>
</organism>
<name>A0AAP0WYU4_LIQFO</name>
<dbReference type="InterPro" id="IPR025564">
    <property type="entry name" value="CAAD_dom"/>
</dbReference>